<dbReference type="Proteomes" id="UP000248961">
    <property type="component" value="Unassembled WGS sequence"/>
</dbReference>
<dbReference type="InterPro" id="IPR000719">
    <property type="entry name" value="Prot_kinase_dom"/>
</dbReference>
<dbReference type="Gene3D" id="1.10.510.10">
    <property type="entry name" value="Transferase(Phosphotransferase) domain 1"/>
    <property type="match status" value="2"/>
</dbReference>
<dbReference type="PROSITE" id="PS50011">
    <property type="entry name" value="PROTEIN_KINASE_DOM"/>
    <property type="match status" value="1"/>
</dbReference>
<evidence type="ECO:0000259" key="1">
    <source>
        <dbReference type="PROSITE" id="PS50011"/>
    </source>
</evidence>
<dbReference type="STRING" id="1450537.A0A395I3H8"/>
<reference evidence="2 3" key="1">
    <citation type="submission" date="2018-02" db="EMBL/GenBank/DDBJ databases">
        <title>The genomes of Aspergillus section Nigri reveals drivers in fungal speciation.</title>
        <authorList>
            <consortium name="DOE Joint Genome Institute"/>
            <person name="Vesth T.C."/>
            <person name="Nybo J."/>
            <person name="Theobald S."/>
            <person name="Brandl J."/>
            <person name="Frisvad J.C."/>
            <person name="Nielsen K.F."/>
            <person name="Lyhne E.K."/>
            <person name="Kogle M.E."/>
            <person name="Kuo A."/>
            <person name="Riley R."/>
            <person name="Clum A."/>
            <person name="Nolan M."/>
            <person name="Lipzen A."/>
            <person name="Salamov A."/>
            <person name="Henrissat B."/>
            <person name="Wiebenga A."/>
            <person name="De vries R.P."/>
            <person name="Grigoriev I.V."/>
            <person name="Mortensen U.H."/>
            <person name="Andersen M.R."/>
            <person name="Baker S.E."/>
        </authorList>
    </citation>
    <scope>NUCLEOTIDE SEQUENCE [LARGE SCALE GENOMIC DNA]</scope>
    <source>
        <strain evidence="2 3">CBS 101889</strain>
    </source>
</reference>
<protein>
    <submittedName>
        <fullName evidence="2">Kinase-like protein</fullName>
    </submittedName>
</protein>
<dbReference type="AlphaFoldDB" id="A0A395I3H8"/>
<dbReference type="RefSeq" id="XP_025553905.1">
    <property type="nucleotide sequence ID" value="XM_025699773.1"/>
</dbReference>
<dbReference type="SMART" id="SM00220">
    <property type="entry name" value="S_TKc"/>
    <property type="match status" value="1"/>
</dbReference>
<keyword evidence="3" id="KW-1185">Reference proteome</keyword>
<accession>A0A395I3H8</accession>
<dbReference type="GO" id="GO:0044773">
    <property type="term" value="P:mitotic DNA damage checkpoint signaling"/>
    <property type="evidence" value="ECO:0007669"/>
    <property type="project" value="TreeGrafter"/>
</dbReference>
<keyword evidence="2" id="KW-0418">Kinase</keyword>
<evidence type="ECO:0000313" key="3">
    <source>
        <dbReference type="Proteomes" id="UP000248961"/>
    </source>
</evidence>
<dbReference type="PANTHER" id="PTHR44167">
    <property type="entry name" value="OVARIAN-SPECIFIC SERINE/THREONINE-PROTEIN KINASE LOK-RELATED"/>
    <property type="match status" value="1"/>
</dbReference>
<dbReference type="GO" id="GO:0005524">
    <property type="term" value="F:ATP binding"/>
    <property type="evidence" value="ECO:0007669"/>
    <property type="project" value="InterPro"/>
</dbReference>
<dbReference type="OrthoDB" id="5979581at2759"/>
<dbReference type="EMBL" id="KZ824273">
    <property type="protein sequence ID" value="RAL14751.1"/>
    <property type="molecule type" value="Genomic_DNA"/>
</dbReference>
<sequence length="345" mass="38950">MIGTRLIVDKLGHGGYSTVCLVQDKDNQQYVALEINKAKSVPRETKALRTLSASSTHPGREAIPAFLDECHLRDISFSHLFPLDVARALSYRLAQAVAYVHSQGYVHGDIHLDNVLARLPLIFDELTIDGLYEKYGKPETIVVTRCDGKPVPRNGPARAVLPLFLGRYAEKFSLAETRPSQRDFGEAFCPASGLRLGKDCHTPPALRGPETDHDPEAPFTYPSDIWSLATAIWAIIGMRAIFTTEYIPGDQILAQQVDVLGPLPSHWWYRWEGRKKFFTEDGTPAESYKRDKWQEAGDQITEAEKVAFPEERMTIEEVLKSEWMRDWALPDYEQSLQTCNQSSKN</sequence>
<feature type="domain" description="Protein kinase" evidence="1">
    <location>
        <begin position="1"/>
        <end position="324"/>
    </location>
</feature>
<dbReference type="VEuPathDB" id="FungiDB:BO97DRAFT_468748"/>
<organism evidence="2 3">
    <name type="scientific">Aspergillus homomorphus (strain CBS 101889)</name>
    <dbReference type="NCBI Taxonomy" id="1450537"/>
    <lineage>
        <taxon>Eukaryota</taxon>
        <taxon>Fungi</taxon>
        <taxon>Dikarya</taxon>
        <taxon>Ascomycota</taxon>
        <taxon>Pezizomycotina</taxon>
        <taxon>Eurotiomycetes</taxon>
        <taxon>Eurotiomycetidae</taxon>
        <taxon>Eurotiales</taxon>
        <taxon>Aspergillaceae</taxon>
        <taxon>Aspergillus</taxon>
        <taxon>Aspergillus subgen. Circumdati</taxon>
    </lineage>
</organism>
<keyword evidence="2" id="KW-0808">Transferase</keyword>
<proteinExistence type="predicted"/>
<dbReference type="PANTHER" id="PTHR44167:SF24">
    <property type="entry name" value="SERINE_THREONINE-PROTEIN KINASE CHK2"/>
    <property type="match status" value="1"/>
</dbReference>
<dbReference type="GO" id="GO:0005634">
    <property type="term" value="C:nucleus"/>
    <property type="evidence" value="ECO:0007669"/>
    <property type="project" value="TreeGrafter"/>
</dbReference>
<name>A0A395I3H8_ASPHC</name>
<dbReference type="Gene3D" id="3.30.200.20">
    <property type="entry name" value="Phosphorylase Kinase, domain 1"/>
    <property type="match status" value="1"/>
</dbReference>
<gene>
    <name evidence="2" type="ORF">BO97DRAFT_468748</name>
</gene>
<dbReference type="InterPro" id="IPR011009">
    <property type="entry name" value="Kinase-like_dom_sf"/>
</dbReference>
<evidence type="ECO:0000313" key="2">
    <source>
        <dbReference type="EMBL" id="RAL14751.1"/>
    </source>
</evidence>
<dbReference type="SUPFAM" id="SSF56112">
    <property type="entry name" value="Protein kinase-like (PK-like)"/>
    <property type="match status" value="1"/>
</dbReference>
<dbReference type="GeneID" id="37204062"/>
<dbReference type="GO" id="GO:0004674">
    <property type="term" value="F:protein serine/threonine kinase activity"/>
    <property type="evidence" value="ECO:0007669"/>
    <property type="project" value="TreeGrafter"/>
</dbReference>
<dbReference type="GO" id="GO:0005737">
    <property type="term" value="C:cytoplasm"/>
    <property type="evidence" value="ECO:0007669"/>
    <property type="project" value="TreeGrafter"/>
</dbReference>